<dbReference type="GeneID" id="92944145"/>
<organism evidence="1 2">
    <name type="scientific">Clostridium butyricum</name>
    <dbReference type="NCBI Taxonomy" id="1492"/>
    <lineage>
        <taxon>Bacteria</taxon>
        <taxon>Bacillati</taxon>
        <taxon>Bacillota</taxon>
        <taxon>Clostridia</taxon>
        <taxon>Eubacteriales</taxon>
        <taxon>Clostridiaceae</taxon>
        <taxon>Clostridium</taxon>
    </lineage>
</organism>
<proteinExistence type="predicted"/>
<dbReference type="RefSeq" id="WP_035764052.1">
    <property type="nucleotide sequence ID" value="NZ_AP019716.1"/>
</dbReference>
<protein>
    <submittedName>
        <fullName evidence="1">Uncharacterized protein</fullName>
    </submittedName>
</protein>
<evidence type="ECO:0000313" key="1">
    <source>
        <dbReference type="EMBL" id="QMW90951.1"/>
    </source>
</evidence>
<dbReference type="EMBL" id="CP040626">
    <property type="protein sequence ID" value="QMW90951.1"/>
    <property type="molecule type" value="Genomic_DNA"/>
</dbReference>
<name>A0AAP9RG10_CLOBU</name>
<sequence length="99" mass="11147">MDNVKLDVIQSNTLSSDRLIDDKEKEVAQKILTDLEGTLVIRATSILKFCLNAIQYTKINKQTAPEVLVQEQLENLEIKIDSKKVSEIASSYVTNHDKA</sequence>
<reference evidence="1 2" key="1">
    <citation type="submission" date="2019-05" db="EMBL/GenBank/DDBJ databases">
        <authorList>
            <person name="Schori C."/>
            <person name="Ahrens C."/>
        </authorList>
    </citation>
    <scope>NUCLEOTIDE SEQUENCE [LARGE SCALE GENOMIC DNA]</scope>
    <source>
        <strain evidence="1 2">DSM 10702</strain>
    </source>
</reference>
<accession>A0AAP9RG10</accession>
<gene>
    <name evidence="1" type="ORF">FF104_08225</name>
</gene>
<evidence type="ECO:0000313" key="2">
    <source>
        <dbReference type="Proteomes" id="UP000515243"/>
    </source>
</evidence>
<dbReference type="AlphaFoldDB" id="A0AAP9RG10"/>
<dbReference type="Proteomes" id="UP000515243">
    <property type="component" value="Chromosome 1"/>
</dbReference>